<evidence type="ECO:0000313" key="1">
    <source>
        <dbReference type="EMBL" id="KAF5772068.1"/>
    </source>
</evidence>
<dbReference type="InParanoid" id="A0A251SPU9"/>
<keyword evidence="3" id="KW-1185">Reference proteome</keyword>
<evidence type="ECO:0000313" key="3">
    <source>
        <dbReference type="Proteomes" id="UP000215914"/>
    </source>
</evidence>
<organism evidence="2 3">
    <name type="scientific">Helianthus annuus</name>
    <name type="common">Common sunflower</name>
    <dbReference type="NCBI Taxonomy" id="4232"/>
    <lineage>
        <taxon>Eukaryota</taxon>
        <taxon>Viridiplantae</taxon>
        <taxon>Streptophyta</taxon>
        <taxon>Embryophyta</taxon>
        <taxon>Tracheophyta</taxon>
        <taxon>Spermatophyta</taxon>
        <taxon>Magnoliopsida</taxon>
        <taxon>eudicotyledons</taxon>
        <taxon>Gunneridae</taxon>
        <taxon>Pentapetalae</taxon>
        <taxon>asterids</taxon>
        <taxon>campanulids</taxon>
        <taxon>Asterales</taxon>
        <taxon>Asteraceae</taxon>
        <taxon>Asteroideae</taxon>
        <taxon>Heliantheae alliance</taxon>
        <taxon>Heliantheae</taxon>
        <taxon>Helianthus</taxon>
    </lineage>
</organism>
<reference evidence="1" key="3">
    <citation type="submission" date="2020-06" db="EMBL/GenBank/DDBJ databases">
        <title>Helianthus annuus Genome sequencing and assembly Release 2.</title>
        <authorList>
            <person name="Gouzy J."/>
            <person name="Langlade N."/>
            <person name="Munos S."/>
        </authorList>
    </citation>
    <scope>NUCLEOTIDE SEQUENCE</scope>
    <source>
        <tissue evidence="1">Leaves</tissue>
    </source>
</reference>
<protein>
    <submittedName>
        <fullName evidence="2">Uncharacterized protein</fullName>
    </submittedName>
</protein>
<name>A0A251SPU9_HELAN</name>
<proteinExistence type="predicted"/>
<dbReference type="AlphaFoldDB" id="A0A251SPU9"/>
<reference evidence="2" key="2">
    <citation type="submission" date="2017-02" db="EMBL/GenBank/DDBJ databases">
        <title>Sunflower complete genome.</title>
        <authorList>
            <person name="Langlade N."/>
            <person name="Munos S."/>
        </authorList>
    </citation>
    <scope>NUCLEOTIDE SEQUENCE [LARGE SCALE GENOMIC DNA]</scope>
    <source>
        <tissue evidence="2">Leaves</tissue>
    </source>
</reference>
<dbReference type="Gramene" id="mRNA:HanXRQr2_Chr13g0572411">
    <property type="protein sequence ID" value="mRNA:HanXRQr2_Chr13g0572411"/>
    <property type="gene ID" value="HanXRQr2_Chr13g0572411"/>
</dbReference>
<dbReference type="EMBL" id="CM007902">
    <property type="protein sequence ID" value="OTG00875.1"/>
    <property type="molecule type" value="Genomic_DNA"/>
</dbReference>
<accession>A0A251SPU9</accession>
<evidence type="ECO:0000313" key="2">
    <source>
        <dbReference type="EMBL" id="OTG00875.1"/>
    </source>
</evidence>
<dbReference type="EMBL" id="MNCJ02000328">
    <property type="protein sequence ID" value="KAF5772068.1"/>
    <property type="molecule type" value="Genomic_DNA"/>
</dbReference>
<dbReference type="Proteomes" id="UP000215914">
    <property type="component" value="Chromosome 13"/>
</dbReference>
<reference evidence="1 3" key="1">
    <citation type="journal article" date="2017" name="Nature">
        <title>The sunflower genome provides insights into oil metabolism, flowering and Asterid evolution.</title>
        <authorList>
            <person name="Badouin H."/>
            <person name="Gouzy J."/>
            <person name="Grassa C.J."/>
            <person name="Murat F."/>
            <person name="Staton S.E."/>
            <person name="Cottret L."/>
            <person name="Lelandais-Briere C."/>
            <person name="Owens G.L."/>
            <person name="Carrere S."/>
            <person name="Mayjonade B."/>
            <person name="Legrand L."/>
            <person name="Gill N."/>
            <person name="Kane N.C."/>
            <person name="Bowers J.E."/>
            <person name="Hubner S."/>
            <person name="Bellec A."/>
            <person name="Berard A."/>
            <person name="Berges H."/>
            <person name="Blanchet N."/>
            <person name="Boniface M.C."/>
            <person name="Brunel D."/>
            <person name="Catrice O."/>
            <person name="Chaidir N."/>
            <person name="Claudel C."/>
            <person name="Donnadieu C."/>
            <person name="Faraut T."/>
            <person name="Fievet G."/>
            <person name="Helmstetter N."/>
            <person name="King M."/>
            <person name="Knapp S.J."/>
            <person name="Lai Z."/>
            <person name="Le Paslier M.C."/>
            <person name="Lippi Y."/>
            <person name="Lorenzon L."/>
            <person name="Mandel J.R."/>
            <person name="Marage G."/>
            <person name="Marchand G."/>
            <person name="Marquand E."/>
            <person name="Bret-Mestries E."/>
            <person name="Morien E."/>
            <person name="Nambeesan S."/>
            <person name="Nguyen T."/>
            <person name="Pegot-Espagnet P."/>
            <person name="Pouilly N."/>
            <person name="Raftis F."/>
            <person name="Sallet E."/>
            <person name="Schiex T."/>
            <person name="Thomas J."/>
            <person name="Vandecasteele C."/>
            <person name="Vares D."/>
            <person name="Vear F."/>
            <person name="Vautrin S."/>
            <person name="Crespi M."/>
            <person name="Mangin B."/>
            <person name="Burke J.M."/>
            <person name="Salse J."/>
            <person name="Munos S."/>
            <person name="Vincourt P."/>
            <person name="Rieseberg L.H."/>
            <person name="Langlade N.B."/>
        </authorList>
    </citation>
    <scope>NUCLEOTIDE SEQUENCE [LARGE SCALE GENOMIC DNA]</scope>
    <source>
        <strain evidence="3">cv. SF193</strain>
        <tissue evidence="1">Leaves</tissue>
    </source>
</reference>
<gene>
    <name evidence="2" type="ORF">HannXRQ_Chr13g0395931</name>
    <name evidence="1" type="ORF">HanXRQr2_Chr13g0572411</name>
</gene>
<sequence length="93" mass="10850">MAARRWVVVHLGWLRRVEPRDIPARLQITRFHDFSNTDCGGFEDRNKIDSLASNGAHELNSCNLSANGSYWLNKYPRYSFFCNAYYQNLTSFV</sequence>